<name>A0A1H5PX07_9ACTN</name>
<evidence type="ECO:0000313" key="2">
    <source>
        <dbReference type="Proteomes" id="UP000181980"/>
    </source>
</evidence>
<gene>
    <name evidence="1" type="ORF">SAMN04488561_6024</name>
</gene>
<sequence length="59" mass="6814">MNTTYVAQLVHEERAGRLRAEADADRLARVARRAARRDAERPARRSTWVLRHLPGRHAV</sequence>
<dbReference type="EMBL" id="FNUC01000004">
    <property type="protein sequence ID" value="SEF17741.1"/>
    <property type="molecule type" value="Genomic_DNA"/>
</dbReference>
<dbReference type="AlphaFoldDB" id="A0A1H5PX07"/>
<organism evidence="1 2">
    <name type="scientific">Jiangella alba</name>
    <dbReference type="NCBI Taxonomy" id="561176"/>
    <lineage>
        <taxon>Bacteria</taxon>
        <taxon>Bacillati</taxon>
        <taxon>Actinomycetota</taxon>
        <taxon>Actinomycetes</taxon>
        <taxon>Jiangellales</taxon>
        <taxon>Jiangellaceae</taxon>
        <taxon>Jiangella</taxon>
    </lineage>
</organism>
<protein>
    <submittedName>
        <fullName evidence="1">Uncharacterized protein</fullName>
    </submittedName>
</protein>
<dbReference type="STRING" id="561176.SAMN04488561_6024"/>
<reference evidence="2" key="1">
    <citation type="submission" date="2016-10" db="EMBL/GenBank/DDBJ databases">
        <authorList>
            <person name="Varghese N."/>
            <person name="Submissions S."/>
        </authorList>
    </citation>
    <scope>NUCLEOTIDE SEQUENCE [LARGE SCALE GENOMIC DNA]</scope>
    <source>
        <strain evidence="2">DSM 45237</strain>
    </source>
</reference>
<evidence type="ECO:0000313" key="1">
    <source>
        <dbReference type="EMBL" id="SEF17741.1"/>
    </source>
</evidence>
<keyword evidence="2" id="KW-1185">Reference proteome</keyword>
<dbReference type="RefSeq" id="WP_069114403.1">
    <property type="nucleotide sequence ID" value="NZ_FNUC01000004.1"/>
</dbReference>
<dbReference type="Proteomes" id="UP000181980">
    <property type="component" value="Unassembled WGS sequence"/>
</dbReference>
<proteinExistence type="predicted"/>
<accession>A0A1H5PX07</accession>